<dbReference type="NCBIfam" id="TIGR00556">
    <property type="entry name" value="pantethn_trn"/>
    <property type="match status" value="1"/>
</dbReference>
<reference evidence="10 11" key="1">
    <citation type="submission" date="2024-10" db="EMBL/GenBank/DDBJ databases">
        <title>The Natural Products Discovery Center: Release of the First 8490 Sequenced Strains for Exploring Actinobacteria Biosynthetic Diversity.</title>
        <authorList>
            <person name="Kalkreuter E."/>
            <person name="Kautsar S.A."/>
            <person name="Yang D."/>
            <person name="Bader C.D."/>
            <person name="Teijaro C.N."/>
            <person name="Fluegel L."/>
            <person name="Davis C.M."/>
            <person name="Simpson J.R."/>
            <person name="Lauterbach L."/>
            <person name="Steele A.D."/>
            <person name="Gui C."/>
            <person name="Meng S."/>
            <person name="Li G."/>
            <person name="Viehrig K."/>
            <person name="Ye F."/>
            <person name="Su P."/>
            <person name="Kiefer A.F."/>
            <person name="Nichols A."/>
            <person name="Cepeda A.J."/>
            <person name="Yan W."/>
            <person name="Fan B."/>
            <person name="Jiang Y."/>
            <person name="Adhikari A."/>
            <person name="Zheng C.-J."/>
            <person name="Schuster L."/>
            <person name="Cowan T.M."/>
            <person name="Smanski M.J."/>
            <person name="Chevrette M.G."/>
            <person name="De Carvalho L.P.S."/>
            <person name="Shen B."/>
        </authorList>
    </citation>
    <scope>NUCLEOTIDE SEQUENCE [LARGE SCALE GENOMIC DNA]</scope>
    <source>
        <strain evidence="10 11">NPDC017990</strain>
    </source>
</reference>
<dbReference type="Pfam" id="PF01648">
    <property type="entry name" value="ACPS"/>
    <property type="match status" value="1"/>
</dbReference>
<organism evidence="10 11">
    <name type="scientific">Streptomyces longisporoflavus</name>
    <dbReference type="NCBI Taxonomy" id="28044"/>
    <lineage>
        <taxon>Bacteria</taxon>
        <taxon>Bacillati</taxon>
        <taxon>Actinomycetota</taxon>
        <taxon>Actinomycetes</taxon>
        <taxon>Kitasatosporales</taxon>
        <taxon>Streptomycetaceae</taxon>
        <taxon>Streptomyces</taxon>
    </lineage>
</organism>
<evidence type="ECO:0000256" key="5">
    <source>
        <dbReference type="ARBA" id="ARBA00022842"/>
    </source>
</evidence>
<dbReference type="Gene3D" id="3.90.470.20">
    <property type="entry name" value="4'-phosphopantetheinyl transferase domain"/>
    <property type="match status" value="1"/>
</dbReference>
<keyword evidence="7 8" id="KW-0275">Fatty acid biosynthesis</keyword>
<evidence type="ECO:0000256" key="6">
    <source>
        <dbReference type="ARBA" id="ARBA00023098"/>
    </source>
</evidence>
<keyword evidence="11" id="KW-1185">Reference proteome</keyword>
<proteinExistence type="inferred from homology"/>
<evidence type="ECO:0000256" key="3">
    <source>
        <dbReference type="ARBA" id="ARBA00022723"/>
    </source>
</evidence>
<evidence type="ECO:0000259" key="9">
    <source>
        <dbReference type="Pfam" id="PF01648"/>
    </source>
</evidence>
<protein>
    <recommendedName>
        <fullName evidence="8">Holo-[acyl-carrier-protein] synthase</fullName>
        <shortName evidence="8">Holo-ACP synthase</shortName>
        <ecNumber evidence="8">2.7.8.7</ecNumber>
    </recommendedName>
    <alternativeName>
        <fullName evidence="8">4'-phosphopantetheinyl transferase AcpS</fullName>
    </alternativeName>
</protein>
<dbReference type="HAMAP" id="MF_00101">
    <property type="entry name" value="AcpS"/>
    <property type="match status" value="1"/>
</dbReference>
<evidence type="ECO:0000256" key="8">
    <source>
        <dbReference type="HAMAP-Rule" id="MF_00101"/>
    </source>
</evidence>
<comment type="catalytic activity">
    <reaction evidence="8">
        <text>apo-[ACP] + CoA = holo-[ACP] + adenosine 3',5'-bisphosphate + H(+)</text>
        <dbReference type="Rhea" id="RHEA:12068"/>
        <dbReference type="Rhea" id="RHEA-COMP:9685"/>
        <dbReference type="Rhea" id="RHEA-COMP:9690"/>
        <dbReference type="ChEBI" id="CHEBI:15378"/>
        <dbReference type="ChEBI" id="CHEBI:29999"/>
        <dbReference type="ChEBI" id="CHEBI:57287"/>
        <dbReference type="ChEBI" id="CHEBI:58343"/>
        <dbReference type="ChEBI" id="CHEBI:64479"/>
        <dbReference type="EC" id="2.7.8.7"/>
    </reaction>
</comment>
<comment type="subcellular location">
    <subcellularLocation>
        <location evidence="8">Cytoplasm</location>
    </subcellularLocation>
</comment>
<evidence type="ECO:0000256" key="2">
    <source>
        <dbReference type="ARBA" id="ARBA00022679"/>
    </source>
</evidence>
<keyword evidence="4 8" id="KW-0276">Fatty acid metabolism</keyword>
<comment type="similarity">
    <text evidence="8">Belongs to the P-Pant transferase superfamily. AcpS family.</text>
</comment>
<keyword evidence="5 8" id="KW-0460">Magnesium</keyword>
<comment type="function">
    <text evidence="8">Transfers the 4'-phosphopantetheine moiety from coenzyme A to a Ser of acyl-carrier-protein.</text>
</comment>
<dbReference type="Proteomes" id="UP001610818">
    <property type="component" value="Unassembled WGS sequence"/>
</dbReference>
<evidence type="ECO:0000256" key="7">
    <source>
        <dbReference type="ARBA" id="ARBA00023160"/>
    </source>
</evidence>
<dbReference type="RefSeq" id="WP_397715444.1">
    <property type="nucleotide sequence ID" value="NZ_JBIRGN010000005.1"/>
</dbReference>
<evidence type="ECO:0000313" key="11">
    <source>
        <dbReference type="Proteomes" id="UP001610818"/>
    </source>
</evidence>
<dbReference type="SUPFAM" id="SSF56214">
    <property type="entry name" value="4'-phosphopantetheinyl transferase"/>
    <property type="match status" value="1"/>
</dbReference>
<keyword evidence="2 8" id="KW-0808">Transferase</keyword>
<dbReference type="EC" id="2.7.8.7" evidence="8"/>
<dbReference type="InterPro" id="IPR004568">
    <property type="entry name" value="Ppantetheine-prot_Trfase_dom"/>
</dbReference>
<feature type="binding site" evidence="8">
    <location>
        <position position="65"/>
    </location>
    <ligand>
        <name>Mg(2+)</name>
        <dbReference type="ChEBI" id="CHEBI:18420"/>
    </ligand>
</feature>
<accession>A0ABW7QW98</accession>
<name>A0ABW7QW98_9ACTN</name>
<evidence type="ECO:0000313" key="10">
    <source>
        <dbReference type="EMBL" id="MFH8548988.1"/>
    </source>
</evidence>
<keyword evidence="8" id="KW-0963">Cytoplasm</keyword>
<feature type="domain" description="4'-phosphopantetheinyl transferase" evidence="9">
    <location>
        <begin position="12"/>
        <end position="112"/>
    </location>
</feature>
<keyword evidence="1 8" id="KW-0444">Lipid biosynthesis</keyword>
<dbReference type="InterPro" id="IPR002582">
    <property type="entry name" value="ACPS"/>
</dbReference>
<comment type="caution">
    <text evidence="10">The sequence shown here is derived from an EMBL/GenBank/DDBJ whole genome shotgun (WGS) entry which is preliminary data.</text>
</comment>
<gene>
    <name evidence="8" type="primary">acpS</name>
    <name evidence="10" type="ORF">ACH4F9_28620</name>
</gene>
<feature type="binding site" evidence="8">
    <location>
        <position position="16"/>
    </location>
    <ligand>
        <name>Mg(2+)</name>
        <dbReference type="ChEBI" id="CHEBI:18420"/>
    </ligand>
</feature>
<keyword evidence="3 8" id="KW-0479">Metal-binding</keyword>
<evidence type="ECO:0000256" key="4">
    <source>
        <dbReference type="ARBA" id="ARBA00022832"/>
    </source>
</evidence>
<sequence length="142" mass="15026">MPPETPALPGIRVGADLVEVARVERLMADNPGLADQVFTGRERAYCASRPRRGGEHLAARFAAKEAVLKALGTGAAGADWTEIEVVNQTSGRPVLRLHGRAAALAERRQVRQTDISLSHGAGLATAYAVLVCAGPDKDQHNP</sequence>
<dbReference type="InterPro" id="IPR008278">
    <property type="entry name" value="4-PPantetheinyl_Trfase_dom"/>
</dbReference>
<dbReference type="GO" id="GO:0008897">
    <property type="term" value="F:holo-[acyl-carrier-protein] synthase activity"/>
    <property type="evidence" value="ECO:0007669"/>
    <property type="project" value="UniProtKB-EC"/>
</dbReference>
<comment type="cofactor">
    <cofactor evidence="8">
        <name>Mg(2+)</name>
        <dbReference type="ChEBI" id="CHEBI:18420"/>
    </cofactor>
</comment>
<evidence type="ECO:0000256" key="1">
    <source>
        <dbReference type="ARBA" id="ARBA00022516"/>
    </source>
</evidence>
<dbReference type="InterPro" id="IPR037143">
    <property type="entry name" value="4-PPantetheinyl_Trfase_dom_sf"/>
</dbReference>
<dbReference type="EMBL" id="JBIRGQ010000005">
    <property type="protein sequence ID" value="MFH8548988.1"/>
    <property type="molecule type" value="Genomic_DNA"/>
</dbReference>
<keyword evidence="6 8" id="KW-0443">Lipid metabolism</keyword>